<gene>
    <name evidence="4" type="ORF">IHE71_09515</name>
</gene>
<keyword evidence="2" id="KW-0472">Membrane</keyword>
<feature type="region of interest" description="Disordered" evidence="1">
    <location>
        <begin position="722"/>
        <end position="747"/>
    </location>
</feature>
<proteinExistence type="predicted"/>
<comment type="caution">
    <text evidence="4">The sequence shown here is derived from an EMBL/GenBank/DDBJ whole genome shotgun (WGS) entry which is preliminary data.</text>
</comment>
<feature type="transmembrane region" description="Helical" evidence="2">
    <location>
        <begin position="610"/>
        <end position="632"/>
    </location>
</feature>
<evidence type="ECO:0000313" key="5">
    <source>
        <dbReference type="Proteomes" id="UP000625527"/>
    </source>
</evidence>
<accession>A0ABR9MYU0</accession>
<reference evidence="4 5" key="1">
    <citation type="submission" date="2020-10" db="EMBL/GenBank/DDBJ databases">
        <title>Myceligenerans pegani sp. nov., an endophytic actinomycete isolated from Peganum harmala L. in Xinjiang, China.</title>
        <authorList>
            <person name="Xin L."/>
        </authorList>
    </citation>
    <scope>NUCLEOTIDE SEQUENCE [LARGE SCALE GENOMIC DNA]</scope>
    <source>
        <strain evidence="4 5">TRM65318</strain>
    </source>
</reference>
<dbReference type="Gene3D" id="3.40.50.300">
    <property type="entry name" value="P-loop containing nucleotide triphosphate hydrolases"/>
    <property type="match status" value="1"/>
</dbReference>
<dbReference type="SUPFAM" id="SSF52540">
    <property type="entry name" value="P-loop containing nucleoside triphosphate hydrolases"/>
    <property type="match status" value="1"/>
</dbReference>
<dbReference type="RefSeq" id="WP_192862519.1">
    <property type="nucleotide sequence ID" value="NZ_JADAQT010000073.1"/>
</dbReference>
<evidence type="ECO:0000259" key="3">
    <source>
        <dbReference type="PROSITE" id="PS50837"/>
    </source>
</evidence>
<keyword evidence="5" id="KW-1185">Reference proteome</keyword>
<dbReference type="Pfam" id="PF05729">
    <property type="entry name" value="NACHT"/>
    <property type="match status" value="1"/>
</dbReference>
<keyword evidence="2" id="KW-0812">Transmembrane</keyword>
<dbReference type="EMBL" id="JADAQT010000073">
    <property type="protein sequence ID" value="MBE1875947.1"/>
    <property type="molecule type" value="Genomic_DNA"/>
</dbReference>
<feature type="transmembrane region" description="Helical" evidence="2">
    <location>
        <begin position="638"/>
        <end position="664"/>
    </location>
</feature>
<protein>
    <submittedName>
        <fullName evidence="4">NACHT domain-containing protein</fullName>
    </submittedName>
</protein>
<feature type="domain" description="NACHT" evidence="3">
    <location>
        <begin position="148"/>
        <end position="278"/>
    </location>
</feature>
<evidence type="ECO:0000256" key="2">
    <source>
        <dbReference type="SAM" id="Phobius"/>
    </source>
</evidence>
<dbReference type="Proteomes" id="UP000625527">
    <property type="component" value="Unassembled WGS sequence"/>
</dbReference>
<feature type="transmembrane region" description="Helical" evidence="2">
    <location>
        <begin position="37"/>
        <end position="56"/>
    </location>
</feature>
<feature type="transmembrane region" description="Helical" evidence="2">
    <location>
        <begin position="492"/>
        <end position="514"/>
    </location>
</feature>
<evidence type="ECO:0000313" key="4">
    <source>
        <dbReference type="EMBL" id="MBE1875947.1"/>
    </source>
</evidence>
<dbReference type="InterPro" id="IPR027417">
    <property type="entry name" value="P-loop_NTPase"/>
</dbReference>
<dbReference type="InterPro" id="IPR007111">
    <property type="entry name" value="NACHT_NTPase"/>
</dbReference>
<evidence type="ECO:0000256" key="1">
    <source>
        <dbReference type="SAM" id="MobiDB-lite"/>
    </source>
</evidence>
<feature type="transmembrane region" description="Helical" evidence="2">
    <location>
        <begin position="453"/>
        <end position="480"/>
    </location>
</feature>
<keyword evidence="2" id="KW-1133">Transmembrane helix</keyword>
<name>A0ABR9MYU0_9MICO</name>
<dbReference type="PROSITE" id="PS50837">
    <property type="entry name" value="NACHT"/>
    <property type="match status" value="1"/>
</dbReference>
<feature type="transmembrane region" description="Helical" evidence="2">
    <location>
        <begin position="7"/>
        <end position="25"/>
    </location>
</feature>
<feature type="transmembrane region" description="Helical" evidence="2">
    <location>
        <begin position="569"/>
        <end position="589"/>
    </location>
</feature>
<sequence length="747" mass="79720">MARWRVVFAVGSMLLFVGAGIYFMLDGGLELTEQLASIGSFLLGAITLWFGAFAPVPGKLAPNSEVSILEQLAGVVREQWLEEATRRGLNHPLPLALRWTAADPGLMPSLGAIRGKLPRLWGKGTEHRRLLTGSLAEVSERFLQLPTRRLVVLGEPGAGKTVLAIQLLLELMERRARGTMVPVLLPMASWNPEERGLREWIADQLGEMYPGLNASVAGGGSAAPISLAQALLRDDLVLPILDGLDEVPEHLRAVALQAMNFAFTESRATADPIVVTCRIHEYREIFERTPSSPDAVAAAEEPLAAAAVVEIRPVEREEARRYLLQSTPPQQAAKWEPVFRQIRRDPRGPLARALSSPLMITLARAGYSRTTADTARLLELGQSDRVRIEEHLLDQLVPAVYAGSLGPTGRRSRYDSDRAGRWLAYLARQNARGETRDIAWWNLIDGVPRVARAAIFAVAFGAVIGPVYGLTLALLFALGLDAVGATMIEQHTATAVGLMGGASGGLVYGAVGGLRTPQVPSSARVALRGNVRRILRWSVAGLLAGFTIGFGAGLFGGRLGDIEDGLRSGVIFAIGGTLVFGLVSLFGHPADVSRAVTPGSALRADRMSSLTFEVGVGLGGALTVGFGGGVSAGMGGGIPAIGVGFALALGLSIGTSVGLVVSLVRGRASAWNCFGVARTWLAWRGALPWQVMDFLDDAHRRGVLRQVGAVYQFRHARLQDRLSTRDSPTPAENGGHPGSRRGTISPW</sequence>
<organism evidence="4 5">
    <name type="scientific">Myceligenerans pegani</name>
    <dbReference type="NCBI Taxonomy" id="2776917"/>
    <lineage>
        <taxon>Bacteria</taxon>
        <taxon>Bacillati</taxon>
        <taxon>Actinomycetota</taxon>
        <taxon>Actinomycetes</taxon>
        <taxon>Micrococcales</taxon>
        <taxon>Promicromonosporaceae</taxon>
        <taxon>Myceligenerans</taxon>
    </lineage>
</organism>
<feature type="transmembrane region" description="Helical" evidence="2">
    <location>
        <begin position="534"/>
        <end position="557"/>
    </location>
</feature>